<dbReference type="GO" id="GO:0004252">
    <property type="term" value="F:serine-type endopeptidase activity"/>
    <property type="evidence" value="ECO:0007669"/>
    <property type="project" value="InterPro"/>
</dbReference>
<name>A0A9P0I513_SPOLI</name>
<dbReference type="Pfam" id="PF00089">
    <property type="entry name" value="Trypsin"/>
    <property type="match status" value="1"/>
</dbReference>
<feature type="compositionally biased region" description="Basic and acidic residues" evidence="2">
    <location>
        <begin position="514"/>
        <end position="523"/>
    </location>
</feature>
<dbReference type="GO" id="GO:0006508">
    <property type="term" value="P:proteolysis"/>
    <property type="evidence" value="ECO:0007669"/>
    <property type="project" value="InterPro"/>
</dbReference>
<dbReference type="PROSITE" id="PS50240">
    <property type="entry name" value="TRYPSIN_DOM"/>
    <property type="match status" value="1"/>
</dbReference>
<feature type="domain" description="Peptidase S1" evidence="3">
    <location>
        <begin position="20"/>
        <end position="441"/>
    </location>
</feature>
<feature type="region of interest" description="Disordered" evidence="2">
    <location>
        <begin position="502"/>
        <end position="525"/>
    </location>
</feature>
<gene>
    <name evidence="4" type="ORF">SPLIT_LOCUS6878</name>
</gene>
<evidence type="ECO:0000256" key="1">
    <source>
        <dbReference type="ARBA" id="ARBA00023157"/>
    </source>
</evidence>
<dbReference type="AlphaFoldDB" id="A0A9P0I513"/>
<accession>A0A9P0I513</accession>
<dbReference type="InterPro" id="IPR009003">
    <property type="entry name" value="Peptidase_S1_PA"/>
</dbReference>
<dbReference type="Gene3D" id="2.40.10.10">
    <property type="entry name" value="Trypsin-like serine proteases"/>
    <property type="match status" value="2"/>
</dbReference>
<evidence type="ECO:0000259" key="3">
    <source>
        <dbReference type="PROSITE" id="PS50240"/>
    </source>
</evidence>
<dbReference type="SMART" id="SM00020">
    <property type="entry name" value="Tryp_SPc"/>
    <property type="match status" value="1"/>
</dbReference>
<dbReference type="InterPro" id="IPR001254">
    <property type="entry name" value="Trypsin_dom"/>
</dbReference>
<reference evidence="4" key="1">
    <citation type="submission" date="2022-02" db="EMBL/GenBank/DDBJ databases">
        <authorList>
            <person name="King R."/>
        </authorList>
    </citation>
    <scope>NUCLEOTIDE SEQUENCE</scope>
</reference>
<proteinExistence type="predicted"/>
<dbReference type="PANTHER" id="PTHR24253:SF183">
    <property type="entry name" value="PEPTIDASE S1 DOMAIN-CONTAINING PROTEIN"/>
    <property type="match status" value="1"/>
</dbReference>
<feature type="compositionally biased region" description="Polar residues" evidence="2">
    <location>
        <begin position="470"/>
        <end position="484"/>
    </location>
</feature>
<evidence type="ECO:0000313" key="5">
    <source>
        <dbReference type="Proteomes" id="UP001153321"/>
    </source>
</evidence>
<dbReference type="PANTHER" id="PTHR24253">
    <property type="entry name" value="TRANSMEMBRANE PROTEASE SERINE"/>
    <property type="match status" value="1"/>
</dbReference>
<evidence type="ECO:0000256" key="2">
    <source>
        <dbReference type="SAM" id="MobiDB-lite"/>
    </source>
</evidence>
<evidence type="ECO:0000313" key="4">
    <source>
        <dbReference type="EMBL" id="CAH1641522.1"/>
    </source>
</evidence>
<protein>
    <recommendedName>
        <fullName evidence="3">Peptidase S1 domain-containing protein</fullName>
    </recommendedName>
</protein>
<dbReference type="SUPFAM" id="SSF50494">
    <property type="entry name" value="Trypsin-like serine proteases"/>
    <property type="match status" value="1"/>
</dbReference>
<feature type="region of interest" description="Disordered" evidence="2">
    <location>
        <begin position="463"/>
        <end position="489"/>
    </location>
</feature>
<dbReference type="InterPro" id="IPR043504">
    <property type="entry name" value="Peptidase_S1_PA_chymotrypsin"/>
</dbReference>
<sequence length="933" mass="104142">MGRRLPTISPGANTSGTRRIKDGVPVETPKKYVVYLVKAPLSQVPYDSWLCGGAIVSSEFVITSAACVNDVDYMYVISGYNKYIPNDELELDKCTASKKKRVIYTCVPKGYQLKYGELDYWSLIDIALVRVETPFDFNDATYEELCSYKPTPIAINYEEKYQEPGTDALVLGWGHIDKYRKTRDEEDHNQELLMYAPTLLLNKTTCLEHYEDYTNMSYVIETYMICTLGKGNIDDGGNTIVTSLPIENGCTKEQSKILGFEGVSCEEEELDENSGESRRRVEEKDPLNQTYYDNMEAGFNQTFDWTWLGNGRRSGICQCFVLSACFGWTPEHLMVSNQHRQLTLETPVALQNDHGGPLITWSGAREILIGVASVFKVSEHYDCMGPYLFTSTLCTGLFLDCILTSEIATSQNDPKNTGRRDLCDRPSYEKGYETVERFIRWKDHHPPVQTAYNGRLIRSRVDAKSDANDNRTSFVSSENNQDTGTGKHPMNKMYFNINNPMRASAPKIDNPVEENNKKQDNEKPIVNNESDLNERYLAAPAIPQAAVLPQNRAPALNNAGNITLNGQVTFPANEPGNLRFPPNTQGHLPPRNEGILLNNGMSANNAGNNGIINNKMPVNNGMSINNGVPINNVTPVHNGMSENKGVPGFNRNTGNNVMSKNNAMSRNDGIPRNNGMQMDNGMPRSNVMSGSNRMQINNGLPSNIGISGSSRMQINNAMHTNNGMPGYNRMQTNNGIPGNIAINGNNRMPGNNGMTGNNRLQMNNGMQTNNGMQSNRMPIGNIRTDRVSRNYQLQGNNRLPSNYNLHNNNGAQRNFQTNGYQGNVGINTYNNNKFTSKNNLPPNAQPQSNYKFILADRRTRNIKEPVIDWHTPNQSNQGNPINEKYQVFRTNGNKPNVPIAVSEKYQANIGSNVDHIIKPVLQPQTPIHALPIV</sequence>
<dbReference type="EMBL" id="LR824554">
    <property type="protein sequence ID" value="CAH1641522.1"/>
    <property type="molecule type" value="Genomic_DNA"/>
</dbReference>
<organism evidence="4 5">
    <name type="scientific">Spodoptera littoralis</name>
    <name type="common">Egyptian cotton leafworm</name>
    <dbReference type="NCBI Taxonomy" id="7109"/>
    <lineage>
        <taxon>Eukaryota</taxon>
        <taxon>Metazoa</taxon>
        <taxon>Ecdysozoa</taxon>
        <taxon>Arthropoda</taxon>
        <taxon>Hexapoda</taxon>
        <taxon>Insecta</taxon>
        <taxon>Pterygota</taxon>
        <taxon>Neoptera</taxon>
        <taxon>Endopterygota</taxon>
        <taxon>Lepidoptera</taxon>
        <taxon>Glossata</taxon>
        <taxon>Ditrysia</taxon>
        <taxon>Noctuoidea</taxon>
        <taxon>Noctuidae</taxon>
        <taxon>Amphipyrinae</taxon>
        <taxon>Spodoptera</taxon>
    </lineage>
</organism>
<keyword evidence="1" id="KW-1015">Disulfide bond</keyword>
<feature type="region of interest" description="Disordered" evidence="2">
    <location>
        <begin position="1"/>
        <end position="22"/>
    </location>
</feature>
<keyword evidence="5" id="KW-1185">Reference proteome</keyword>
<dbReference type="Proteomes" id="UP001153321">
    <property type="component" value="Chromosome 23"/>
</dbReference>